<dbReference type="OrthoDB" id="9761789at2"/>
<accession>A0A168LFM0</accession>
<organism evidence="1 2">
    <name type="scientific">Paenibacillus antarcticus</name>
    <dbReference type="NCBI Taxonomy" id="253703"/>
    <lineage>
        <taxon>Bacteria</taxon>
        <taxon>Bacillati</taxon>
        <taxon>Bacillota</taxon>
        <taxon>Bacilli</taxon>
        <taxon>Bacillales</taxon>
        <taxon>Paenibacillaceae</taxon>
        <taxon>Paenibacillus</taxon>
    </lineage>
</organism>
<reference evidence="1 2" key="1">
    <citation type="submission" date="2016-03" db="EMBL/GenBank/DDBJ databases">
        <title>Draft genome sequence of Paenibacillus antarcticus CECT 5836.</title>
        <authorList>
            <person name="Shin S.-K."/>
            <person name="Yi H."/>
        </authorList>
    </citation>
    <scope>NUCLEOTIDE SEQUENCE [LARGE SCALE GENOMIC DNA]</scope>
    <source>
        <strain evidence="1 2">CECT 5836</strain>
    </source>
</reference>
<protein>
    <submittedName>
        <fullName evidence="1">Uncharacterized protein</fullName>
    </submittedName>
</protein>
<comment type="caution">
    <text evidence="1">The sequence shown here is derived from an EMBL/GenBank/DDBJ whole genome shotgun (WGS) entry which is preliminary data.</text>
</comment>
<dbReference type="Proteomes" id="UP000077355">
    <property type="component" value="Unassembled WGS sequence"/>
</dbReference>
<proteinExistence type="predicted"/>
<dbReference type="EMBL" id="LVJI01000029">
    <property type="protein sequence ID" value="OAB43325.1"/>
    <property type="molecule type" value="Genomic_DNA"/>
</dbReference>
<dbReference type="AlphaFoldDB" id="A0A168LFM0"/>
<keyword evidence="2" id="KW-1185">Reference proteome</keyword>
<dbReference type="RefSeq" id="WP_068651730.1">
    <property type="nucleotide sequence ID" value="NZ_LVJI01000029.1"/>
</dbReference>
<sequence>MAITSSEVTDLVIGTYYVRYKETATHNANGSLTVEISNPSVEPTDPVLEEVKGVKVNGW</sequence>
<evidence type="ECO:0000313" key="2">
    <source>
        <dbReference type="Proteomes" id="UP000077355"/>
    </source>
</evidence>
<evidence type="ECO:0000313" key="1">
    <source>
        <dbReference type="EMBL" id="OAB43325.1"/>
    </source>
</evidence>
<name>A0A168LFM0_9BACL</name>
<gene>
    <name evidence="1" type="ORF">PBAT_18645</name>
</gene>